<protein>
    <submittedName>
        <fullName evidence="1">Uncharacterized protein</fullName>
    </submittedName>
</protein>
<evidence type="ECO:0000313" key="1">
    <source>
        <dbReference type="EMBL" id="TYI68619.1"/>
    </source>
</evidence>
<sequence>MHVAEKTALQRPIELRLVPVALEGSAFRSKFLDIDELMSYGSWFASLLRGRFLHERPVEEERQPSMAVSELNQLSHYSEVKYPLVCYFIRMCYISSTMSNLSL</sequence>
<name>A0A5D2TU47_GOSMU</name>
<gene>
    <name evidence="1" type="ORF">E1A91_D08G101200v1</name>
</gene>
<reference evidence="1 2" key="1">
    <citation type="submission" date="2019-07" db="EMBL/GenBank/DDBJ databases">
        <title>WGS assembly of Gossypium mustelinum.</title>
        <authorList>
            <person name="Chen Z.J."/>
            <person name="Sreedasyam A."/>
            <person name="Ando A."/>
            <person name="Song Q."/>
            <person name="De L."/>
            <person name="Hulse-Kemp A."/>
            <person name="Ding M."/>
            <person name="Ye W."/>
            <person name="Kirkbride R."/>
            <person name="Jenkins J."/>
            <person name="Plott C."/>
            <person name="Lovell J."/>
            <person name="Lin Y.-M."/>
            <person name="Vaughn R."/>
            <person name="Liu B."/>
            <person name="Li W."/>
            <person name="Simpson S."/>
            <person name="Scheffler B."/>
            <person name="Saski C."/>
            <person name="Grover C."/>
            <person name="Hu G."/>
            <person name="Conover J."/>
            <person name="Carlson J."/>
            <person name="Shu S."/>
            <person name="Boston L."/>
            <person name="Williams M."/>
            <person name="Peterson D."/>
            <person name="Mcgee K."/>
            <person name="Jones D."/>
            <person name="Wendel J."/>
            <person name="Stelly D."/>
            <person name="Grimwood J."/>
            <person name="Schmutz J."/>
        </authorList>
    </citation>
    <scope>NUCLEOTIDE SEQUENCE [LARGE SCALE GENOMIC DNA]</scope>
    <source>
        <strain evidence="1">1408120.09</strain>
    </source>
</reference>
<organism evidence="1 2">
    <name type="scientific">Gossypium mustelinum</name>
    <name type="common">Cotton</name>
    <name type="synonym">Gossypium caicoense</name>
    <dbReference type="NCBI Taxonomy" id="34275"/>
    <lineage>
        <taxon>Eukaryota</taxon>
        <taxon>Viridiplantae</taxon>
        <taxon>Streptophyta</taxon>
        <taxon>Embryophyta</taxon>
        <taxon>Tracheophyta</taxon>
        <taxon>Spermatophyta</taxon>
        <taxon>Magnoliopsida</taxon>
        <taxon>eudicotyledons</taxon>
        <taxon>Gunneridae</taxon>
        <taxon>Pentapetalae</taxon>
        <taxon>rosids</taxon>
        <taxon>malvids</taxon>
        <taxon>Malvales</taxon>
        <taxon>Malvaceae</taxon>
        <taxon>Malvoideae</taxon>
        <taxon>Gossypium</taxon>
    </lineage>
</organism>
<keyword evidence="2" id="KW-1185">Reference proteome</keyword>
<accession>A0A5D2TU47</accession>
<proteinExistence type="predicted"/>
<dbReference type="AlphaFoldDB" id="A0A5D2TU47"/>
<dbReference type="Proteomes" id="UP000323597">
    <property type="component" value="Chromosome D08"/>
</dbReference>
<dbReference type="EMBL" id="CM017656">
    <property type="protein sequence ID" value="TYI68619.1"/>
    <property type="molecule type" value="Genomic_DNA"/>
</dbReference>
<evidence type="ECO:0000313" key="2">
    <source>
        <dbReference type="Proteomes" id="UP000323597"/>
    </source>
</evidence>